<reference evidence="3" key="2">
    <citation type="submission" date="2018-11" db="EMBL/GenBank/DDBJ databases">
        <authorList>
            <consortium name="Pathogen Informatics"/>
        </authorList>
    </citation>
    <scope>NUCLEOTIDE SEQUENCE [LARGE SCALE GENOMIC DNA]</scope>
</reference>
<dbReference type="EMBL" id="JPKZ01002257">
    <property type="protein sequence ID" value="KHN77679.1"/>
    <property type="molecule type" value="Genomic_DNA"/>
</dbReference>
<accession>A0A0B2V844</accession>
<keyword evidence="4" id="KW-1185">Reference proteome</keyword>
<name>A0A0B2V844_TOXCA</name>
<reference evidence="2 4" key="1">
    <citation type="submission" date="2014-11" db="EMBL/GenBank/DDBJ databases">
        <title>Genetic blueprint of the zoonotic pathogen Toxocara canis.</title>
        <authorList>
            <person name="Zhu X.-Q."/>
            <person name="Korhonen P.K."/>
            <person name="Cai H."/>
            <person name="Young N.D."/>
            <person name="Nejsum P."/>
            <person name="von Samson-Himmelstjerna G."/>
            <person name="Boag P.R."/>
            <person name="Tan P."/>
            <person name="Li Q."/>
            <person name="Min J."/>
            <person name="Yang Y."/>
            <person name="Wang X."/>
            <person name="Fang X."/>
            <person name="Hall R.S."/>
            <person name="Hofmann A."/>
            <person name="Sternberg P.W."/>
            <person name="Jex A.R."/>
            <person name="Gasser R.B."/>
        </authorList>
    </citation>
    <scope>NUCLEOTIDE SEQUENCE [LARGE SCALE GENOMIC DNA]</scope>
    <source>
        <strain evidence="2">PN_DK_2014</strain>
    </source>
</reference>
<keyword evidence="1" id="KW-0732">Signal</keyword>
<evidence type="ECO:0000256" key="1">
    <source>
        <dbReference type="SAM" id="SignalP"/>
    </source>
</evidence>
<feature type="signal peptide" evidence="1">
    <location>
        <begin position="1"/>
        <end position="18"/>
    </location>
</feature>
<gene>
    <name evidence="2" type="ORF">Tcan_03286</name>
    <name evidence="3" type="ORF">TCNE_LOCUS8473</name>
</gene>
<proteinExistence type="predicted"/>
<organism evidence="2 4">
    <name type="scientific">Toxocara canis</name>
    <name type="common">Canine roundworm</name>
    <dbReference type="NCBI Taxonomy" id="6265"/>
    <lineage>
        <taxon>Eukaryota</taxon>
        <taxon>Metazoa</taxon>
        <taxon>Ecdysozoa</taxon>
        <taxon>Nematoda</taxon>
        <taxon>Chromadorea</taxon>
        <taxon>Rhabditida</taxon>
        <taxon>Spirurina</taxon>
        <taxon>Ascaridomorpha</taxon>
        <taxon>Ascaridoidea</taxon>
        <taxon>Toxocaridae</taxon>
        <taxon>Toxocara</taxon>
    </lineage>
</organism>
<protein>
    <submittedName>
        <fullName evidence="2">Uncharacterized protein</fullName>
    </submittedName>
</protein>
<evidence type="ECO:0000313" key="3">
    <source>
        <dbReference type="EMBL" id="VDM39794.1"/>
    </source>
</evidence>
<sequence length="178" mass="19756">MFAFLVVMFAWSGLLTSASDYEIDNDKKYFYCYYAVNEFDQYYDQFYRLYYQTSGNIGNYQTGIANQTVVVDKCGTIYDILQMANGQSVFAKSIMSTCTKPGVQCSPKQAQVLKTTADSVQETVSGFSDIPTNLLNALCVILVNSVSGTGAENLLRSTAINGWGTVDDFYKCTACEPY</sequence>
<evidence type="ECO:0000313" key="4">
    <source>
        <dbReference type="Proteomes" id="UP000031036"/>
    </source>
</evidence>
<dbReference type="EMBL" id="UYWY01019918">
    <property type="protein sequence ID" value="VDM39794.1"/>
    <property type="molecule type" value="Genomic_DNA"/>
</dbReference>
<evidence type="ECO:0000313" key="2">
    <source>
        <dbReference type="EMBL" id="KHN77679.1"/>
    </source>
</evidence>
<dbReference type="Proteomes" id="UP000031036">
    <property type="component" value="Unassembled WGS sequence"/>
</dbReference>
<dbReference type="AlphaFoldDB" id="A0A0B2V844"/>
<feature type="chain" id="PRO_5008827462" evidence="1">
    <location>
        <begin position="19"/>
        <end position="178"/>
    </location>
</feature>